<feature type="domain" description="TIR" evidence="17">
    <location>
        <begin position="113"/>
        <end position="256"/>
    </location>
</feature>
<evidence type="ECO:0000256" key="5">
    <source>
        <dbReference type="ARBA" id="ARBA00022475"/>
    </source>
</evidence>
<dbReference type="InterPro" id="IPR001611">
    <property type="entry name" value="Leu-rich_rpt"/>
</dbReference>
<comment type="subcellular location">
    <subcellularLocation>
        <location evidence="1">Cell membrane</location>
        <topology evidence="1">Single-pass type I membrane protein</topology>
    </subcellularLocation>
    <subcellularLocation>
        <location evidence="3">Cell projection</location>
        <location evidence="3">Ruffle</location>
    </subcellularLocation>
    <subcellularLocation>
        <location evidence="2">Early endosome</location>
    </subcellularLocation>
</comment>
<dbReference type="PROSITE" id="PS51450">
    <property type="entry name" value="LRR"/>
    <property type="match status" value="1"/>
</dbReference>
<evidence type="ECO:0000313" key="19">
    <source>
        <dbReference type="Proteomes" id="UP001221898"/>
    </source>
</evidence>
<dbReference type="GO" id="GO:0045087">
    <property type="term" value="P:innate immune response"/>
    <property type="evidence" value="ECO:0007669"/>
    <property type="project" value="UniProtKB-KW"/>
</dbReference>
<dbReference type="Gene3D" id="3.40.50.10140">
    <property type="entry name" value="Toll/interleukin-1 receptor homology (TIR) domain"/>
    <property type="match status" value="1"/>
</dbReference>
<keyword evidence="14" id="KW-0395">Inflammatory response</keyword>
<keyword evidence="13" id="KW-0675">Receptor</keyword>
<dbReference type="SUPFAM" id="SSF52200">
    <property type="entry name" value="Toll/Interleukin receptor TIR domain"/>
    <property type="match status" value="1"/>
</dbReference>
<accession>A0AAD7SJU3</accession>
<evidence type="ECO:0000256" key="10">
    <source>
        <dbReference type="ARBA" id="ARBA00022859"/>
    </source>
</evidence>
<dbReference type="Proteomes" id="UP001221898">
    <property type="component" value="Unassembled WGS sequence"/>
</dbReference>
<keyword evidence="19" id="KW-1185">Reference proteome</keyword>
<proteinExistence type="inferred from homology"/>
<dbReference type="InterPro" id="IPR035897">
    <property type="entry name" value="Toll_tir_struct_dom_sf"/>
</dbReference>
<evidence type="ECO:0000256" key="16">
    <source>
        <dbReference type="ARBA" id="ARBA00040109"/>
    </source>
</evidence>
<keyword evidence="15" id="KW-0966">Cell projection</keyword>
<organism evidence="18 19">
    <name type="scientific">Aldrovandia affinis</name>
    <dbReference type="NCBI Taxonomy" id="143900"/>
    <lineage>
        <taxon>Eukaryota</taxon>
        <taxon>Metazoa</taxon>
        <taxon>Chordata</taxon>
        <taxon>Craniata</taxon>
        <taxon>Vertebrata</taxon>
        <taxon>Euteleostomi</taxon>
        <taxon>Actinopterygii</taxon>
        <taxon>Neopterygii</taxon>
        <taxon>Teleostei</taxon>
        <taxon>Notacanthiformes</taxon>
        <taxon>Halosauridae</taxon>
        <taxon>Aldrovandia</taxon>
    </lineage>
</organism>
<evidence type="ECO:0000256" key="2">
    <source>
        <dbReference type="ARBA" id="ARBA00004412"/>
    </source>
</evidence>
<evidence type="ECO:0000313" key="18">
    <source>
        <dbReference type="EMBL" id="KAJ8402801.1"/>
    </source>
</evidence>
<evidence type="ECO:0000256" key="3">
    <source>
        <dbReference type="ARBA" id="ARBA00004466"/>
    </source>
</evidence>
<dbReference type="InterPro" id="IPR032675">
    <property type="entry name" value="LRR_dom_sf"/>
</dbReference>
<evidence type="ECO:0000256" key="15">
    <source>
        <dbReference type="ARBA" id="ARBA00023273"/>
    </source>
</evidence>
<name>A0AAD7SJU3_9TELE</name>
<evidence type="ECO:0000256" key="4">
    <source>
        <dbReference type="ARBA" id="ARBA00009634"/>
    </source>
</evidence>
<protein>
    <recommendedName>
        <fullName evidence="16">Toll-like receptor 4</fullName>
    </recommendedName>
</protein>
<keyword evidence="8" id="KW-0732">Signal</keyword>
<comment type="similarity">
    <text evidence="4">Belongs to the Toll-like receptor family.</text>
</comment>
<evidence type="ECO:0000256" key="9">
    <source>
        <dbReference type="ARBA" id="ARBA00022753"/>
    </source>
</evidence>
<dbReference type="SMART" id="SM00255">
    <property type="entry name" value="TIR"/>
    <property type="match status" value="1"/>
</dbReference>
<keyword evidence="12" id="KW-0472">Membrane</keyword>
<sequence>MQGLSSLKVLIISGNSFHGDTIHDVFANLTNLEHLDISNCGIEDLNSSSFTQLNKLRSLALSSNRLLAVDFLTSPGLVVLTHIDTMVAHKYKFYLRYGCILLRGYRNPKCVEFQYDAFVIYSSKDEAWVMEELVENIEGGMPPIQLCLHIRDFEAGKSITSNIIDEGIMGSRKVIVVVSQHFISSAWCCFEFEIAQSWLVLERNAGLLLIILEDVEEENTKKVIGLHKYLKKNTYLKWKGNALSNTRFWNRLRKAIIAGK</sequence>
<keyword evidence="10" id="KW-0391">Immunity</keyword>
<dbReference type="EMBL" id="JAINUG010000062">
    <property type="protein sequence ID" value="KAJ8402801.1"/>
    <property type="molecule type" value="Genomic_DNA"/>
</dbReference>
<reference evidence="18" key="1">
    <citation type="journal article" date="2023" name="Science">
        <title>Genome structures resolve the early diversification of teleost fishes.</title>
        <authorList>
            <person name="Parey E."/>
            <person name="Louis A."/>
            <person name="Montfort J."/>
            <person name="Bouchez O."/>
            <person name="Roques C."/>
            <person name="Iampietro C."/>
            <person name="Lluch J."/>
            <person name="Castinel A."/>
            <person name="Donnadieu C."/>
            <person name="Desvignes T."/>
            <person name="Floi Bucao C."/>
            <person name="Jouanno E."/>
            <person name="Wen M."/>
            <person name="Mejri S."/>
            <person name="Dirks R."/>
            <person name="Jansen H."/>
            <person name="Henkel C."/>
            <person name="Chen W.J."/>
            <person name="Zahm M."/>
            <person name="Cabau C."/>
            <person name="Klopp C."/>
            <person name="Thompson A.W."/>
            <person name="Robinson-Rechavi M."/>
            <person name="Braasch I."/>
            <person name="Lecointre G."/>
            <person name="Bobe J."/>
            <person name="Postlethwait J.H."/>
            <person name="Berthelot C."/>
            <person name="Roest Crollius H."/>
            <person name="Guiguen Y."/>
        </authorList>
    </citation>
    <scope>NUCLEOTIDE SEQUENCE</scope>
    <source>
        <strain evidence="18">NC1722</strain>
    </source>
</reference>
<dbReference type="GO" id="GO:0005886">
    <property type="term" value="C:plasma membrane"/>
    <property type="evidence" value="ECO:0007669"/>
    <property type="project" value="TreeGrafter"/>
</dbReference>
<evidence type="ECO:0000259" key="17">
    <source>
        <dbReference type="PROSITE" id="PS50104"/>
    </source>
</evidence>
<dbReference type="AlphaFoldDB" id="A0AAD7SJU3"/>
<dbReference type="PANTHER" id="PTHR24365:SF521">
    <property type="entry name" value="TOLL-LIKE RECEPTOR 4"/>
    <property type="match status" value="1"/>
</dbReference>
<keyword evidence="7" id="KW-0812">Transmembrane</keyword>
<dbReference type="InterPro" id="IPR000157">
    <property type="entry name" value="TIR_dom"/>
</dbReference>
<keyword evidence="6" id="KW-0399">Innate immunity</keyword>
<dbReference type="GO" id="GO:0006954">
    <property type="term" value="P:inflammatory response"/>
    <property type="evidence" value="ECO:0007669"/>
    <property type="project" value="UniProtKB-KW"/>
</dbReference>
<dbReference type="SUPFAM" id="SSF52047">
    <property type="entry name" value="RNI-like"/>
    <property type="match status" value="1"/>
</dbReference>
<dbReference type="Pfam" id="PF01582">
    <property type="entry name" value="TIR"/>
    <property type="match status" value="1"/>
</dbReference>
<keyword evidence="5" id="KW-1003">Cell membrane</keyword>
<keyword evidence="11" id="KW-1133">Transmembrane helix</keyword>
<evidence type="ECO:0000256" key="11">
    <source>
        <dbReference type="ARBA" id="ARBA00022989"/>
    </source>
</evidence>
<evidence type="ECO:0000256" key="1">
    <source>
        <dbReference type="ARBA" id="ARBA00004251"/>
    </source>
</evidence>
<evidence type="ECO:0000256" key="8">
    <source>
        <dbReference type="ARBA" id="ARBA00022729"/>
    </source>
</evidence>
<dbReference type="Pfam" id="PF13855">
    <property type="entry name" value="LRR_8"/>
    <property type="match status" value="1"/>
</dbReference>
<dbReference type="PROSITE" id="PS50104">
    <property type="entry name" value="TIR"/>
    <property type="match status" value="1"/>
</dbReference>
<evidence type="ECO:0000256" key="12">
    <source>
        <dbReference type="ARBA" id="ARBA00023136"/>
    </source>
</evidence>
<evidence type="ECO:0000256" key="7">
    <source>
        <dbReference type="ARBA" id="ARBA00022692"/>
    </source>
</evidence>
<dbReference type="GO" id="GO:0007165">
    <property type="term" value="P:signal transduction"/>
    <property type="evidence" value="ECO:0007669"/>
    <property type="project" value="InterPro"/>
</dbReference>
<dbReference type="FunFam" id="3.40.50.10140:FF:000006">
    <property type="entry name" value="Toll-like receptor 4"/>
    <property type="match status" value="1"/>
</dbReference>
<evidence type="ECO:0000256" key="6">
    <source>
        <dbReference type="ARBA" id="ARBA00022588"/>
    </source>
</evidence>
<keyword evidence="9" id="KW-0967">Endosome</keyword>
<evidence type="ECO:0000256" key="13">
    <source>
        <dbReference type="ARBA" id="ARBA00023170"/>
    </source>
</evidence>
<dbReference type="PANTHER" id="PTHR24365">
    <property type="entry name" value="TOLL-LIKE RECEPTOR"/>
    <property type="match status" value="1"/>
</dbReference>
<dbReference type="GO" id="GO:0038023">
    <property type="term" value="F:signaling receptor activity"/>
    <property type="evidence" value="ECO:0007669"/>
    <property type="project" value="TreeGrafter"/>
</dbReference>
<comment type="caution">
    <text evidence="18">The sequence shown here is derived from an EMBL/GenBank/DDBJ whole genome shotgun (WGS) entry which is preliminary data.</text>
</comment>
<gene>
    <name evidence="18" type="ORF">AAFF_G00364730</name>
</gene>
<dbReference type="Gene3D" id="3.80.10.10">
    <property type="entry name" value="Ribonuclease Inhibitor"/>
    <property type="match status" value="1"/>
</dbReference>
<evidence type="ECO:0000256" key="14">
    <source>
        <dbReference type="ARBA" id="ARBA00023198"/>
    </source>
</evidence>